<dbReference type="EMBL" id="BKBO01000008">
    <property type="protein sequence ID" value="GEQ48862.1"/>
    <property type="molecule type" value="Genomic_DNA"/>
</dbReference>
<organism evidence="4 5">
    <name type="scientific">Tetragenococcus koreensis</name>
    <dbReference type="NCBI Taxonomy" id="290335"/>
    <lineage>
        <taxon>Bacteria</taxon>
        <taxon>Bacillati</taxon>
        <taxon>Bacillota</taxon>
        <taxon>Bacilli</taxon>
        <taxon>Lactobacillales</taxon>
        <taxon>Enterococcaceae</taxon>
        <taxon>Tetragenococcus</taxon>
    </lineage>
</organism>
<accession>A0AAN4RLI7</accession>
<dbReference type="Proteomes" id="UP000886607">
    <property type="component" value="Unassembled WGS sequence"/>
</dbReference>
<dbReference type="PROSITE" id="PS51257">
    <property type="entry name" value="PROKAR_LIPOPROTEIN"/>
    <property type="match status" value="1"/>
</dbReference>
<evidence type="ECO:0000256" key="1">
    <source>
        <dbReference type="SAM" id="SignalP"/>
    </source>
</evidence>
<comment type="caution">
    <text evidence="4">The sequence shown here is derived from an EMBL/GenBank/DDBJ whole genome shotgun (WGS) entry which is preliminary data.</text>
</comment>
<keyword evidence="6" id="KW-1185">Reference proteome</keyword>
<gene>
    <name evidence="3" type="ORF">TK11N_07140</name>
    <name evidence="4" type="ORF">TK2N_07840</name>
</gene>
<dbReference type="Proteomes" id="UP000886597">
    <property type="component" value="Unassembled WGS sequence"/>
</dbReference>
<keyword evidence="1" id="KW-0732">Signal</keyword>
<name>A0AAN4RLI7_9ENTE</name>
<reference evidence="4" key="2">
    <citation type="journal article" date="2020" name="Int. Dairy J.">
        <title>Lactic acid bacterial diversity in Brie cheese focusing on salt concentration and pH of isolation medium and characterisation of halophilic and alkaliphilic lactic acid bacterial isolates.</title>
        <authorList>
            <person name="Unno R."/>
            <person name="Matsutani M."/>
            <person name="Suzuki T."/>
            <person name="Kodama K."/>
            <person name="Matsushita H."/>
            <person name="Yamasato K."/>
            <person name="Koizumi Y."/>
            <person name="Ishikawa M."/>
        </authorList>
    </citation>
    <scope>NUCLEOTIDE SEQUENCE</scope>
    <source>
        <strain evidence="4">7C1</strain>
        <strain evidence="3">8C4</strain>
    </source>
</reference>
<dbReference type="EMBL" id="BKBQ01000009">
    <property type="protein sequence ID" value="GEQ53940.1"/>
    <property type="molecule type" value="Genomic_DNA"/>
</dbReference>
<evidence type="ECO:0000313" key="3">
    <source>
        <dbReference type="EMBL" id="GEQ48862.1"/>
    </source>
</evidence>
<reference evidence="4" key="1">
    <citation type="submission" date="2019-08" db="EMBL/GenBank/DDBJ databases">
        <authorList>
            <person name="Ishikawa M."/>
            <person name="Suzuki T."/>
            <person name="Matsutani M."/>
        </authorList>
    </citation>
    <scope>NUCLEOTIDE SEQUENCE</scope>
    <source>
        <strain evidence="4">7C1</strain>
        <strain evidence="3">8C4</strain>
    </source>
</reference>
<dbReference type="RefSeq" id="WP_202583664.1">
    <property type="nucleotide sequence ID" value="NZ_BKBO01000008.1"/>
</dbReference>
<feature type="domain" description="Transcobalamin-like C-terminal" evidence="2">
    <location>
        <begin position="67"/>
        <end position="133"/>
    </location>
</feature>
<dbReference type="AlphaFoldDB" id="A0AAN4RLI7"/>
<evidence type="ECO:0000313" key="4">
    <source>
        <dbReference type="EMBL" id="GEQ53940.1"/>
    </source>
</evidence>
<dbReference type="Gene3D" id="2.170.130.30">
    <property type="match status" value="1"/>
</dbReference>
<proteinExistence type="predicted"/>
<evidence type="ECO:0000313" key="6">
    <source>
        <dbReference type="Proteomes" id="UP000886607"/>
    </source>
</evidence>
<feature type="signal peptide" evidence="1">
    <location>
        <begin position="1"/>
        <end position="23"/>
    </location>
</feature>
<protein>
    <recommendedName>
        <fullName evidence="2">Transcobalamin-like C-terminal domain-containing protein</fullName>
    </recommendedName>
</protein>
<dbReference type="Pfam" id="PF14478">
    <property type="entry name" value="DUF4430"/>
    <property type="match status" value="1"/>
</dbReference>
<dbReference type="InterPro" id="IPR027954">
    <property type="entry name" value="Transcobalamin-like_C"/>
</dbReference>
<evidence type="ECO:0000313" key="5">
    <source>
        <dbReference type="Proteomes" id="UP000886597"/>
    </source>
</evidence>
<evidence type="ECO:0000259" key="2">
    <source>
        <dbReference type="Pfam" id="PF14478"/>
    </source>
</evidence>
<feature type="chain" id="PRO_5043284258" description="Transcobalamin-like C-terminal domain-containing protein" evidence="1">
    <location>
        <begin position="24"/>
        <end position="135"/>
    </location>
</feature>
<sequence>MKKKMSACLALLSALFIVGCSTNEQNSADTNEATTQTSQKQEEIAVTVEIEKEDETIDEKEIETTTDETLMQVMQDNFSIEEDGGMITAIDDVEQDEDENMYWTYTIDDEMVNTGANETTLEDSDQVVFTYDKVE</sequence>